<evidence type="ECO:0008006" key="6">
    <source>
        <dbReference type="Google" id="ProtNLM"/>
    </source>
</evidence>
<feature type="compositionally biased region" description="Low complexity" evidence="2">
    <location>
        <begin position="704"/>
        <end position="752"/>
    </location>
</feature>
<comment type="caution">
    <text evidence="4">The sequence shown here is derived from an EMBL/GenBank/DDBJ whole genome shotgun (WGS) entry which is preliminary data.</text>
</comment>
<evidence type="ECO:0000256" key="3">
    <source>
        <dbReference type="SAM" id="Phobius"/>
    </source>
</evidence>
<feature type="compositionally biased region" description="Low complexity" evidence="2">
    <location>
        <begin position="767"/>
        <end position="781"/>
    </location>
</feature>
<evidence type="ECO:0000313" key="4">
    <source>
        <dbReference type="EMBL" id="GJE73996.1"/>
    </source>
</evidence>
<feature type="region of interest" description="Disordered" evidence="2">
    <location>
        <begin position="295"/>
        <end position="318"/>
    </location>
</feature>
<evidence type="ECO:0000256" key="2">
    <source>
        <dbReference type="SAM" id="MobiDB-lite"/>
    </source>
</evidence>
<proteinExistence type="predicted"/>
<dbReference type="Proteomes" id="UP001055093">
    <property type="component" value="Unassembled WGS sequence"/>
</dbReference>
<dbReference type="EMBL" id="BPRE01000001">
    <property type="protein sequence ID" value="GJE73996.1"/>
    <property type="molecule type" value="Genomic_DNA"/>
</dbReference>
<keyword evidence="1" id="KW-0175">Coiled coil</keyword>
<evidence type="ECO:0000313" key="5">
    <source>
        <dbReference type="Proteomes" id="UP001055093"/>
    </source>
</evidence>
<keyword evidence="3" id="KW-1133">Transmembrane helix</keyword>
<feature type="compositionally biased region" description="Low complexity" evidence="2">
    <location>
        <begin position="839"/>
        <end position="851"/>
    </location>
</feature>
<feature type="compositionally biased region" description="Basic and acidic residues" evidence="2">
    <location>
        <begin position="782"/>
        <end position="791"/>
    </location>
</feature>
<gene>
    <name evidence="4" type="ORF">BGCPKDLD_0563</name>
</gene>
<feature type="region of interest" description="Disordered" evidence="2">
    <location>
        <begin position="1"/>
        <end position="40"/>
    </location>
</feature>
<feature type="compositionally biased region" description="Gly residues" evidence="2">
    <location>
        <begin position="753"/>
        <end position="766"/>
    </location>
</feature>
<organism evidence="4 5">
    <name type="scientific">Methylorubrum suomiense</name>
    <dbReference type="NCBI Taxonomy" id="144191"/>
    <lineage>
        <taxon>Bacteria</taxon>
        <taxon>Pseudomonadati</taxon>
        <taxon>Pseudomonadota</taxon>
        <taxon>Alphaproteobacteria</taxon>
        <taxon>Hyphomicrobiales</taxon>
        <taxon>Methylobacteriaceae</taxon>
        <taxon>Methylorubrum</taxon>
    </lineage>
</organism>
<feature type="compositionally biased region" description="Basic and acidic residues" evidence="2">
    <location>
        <begin position="681"/>
        <end position="702"/>
    </location>
</feature>
<evidence type="ECO:0000256" key="1">
    <source>
        <dbReference type="SAM" id="Coils"/>
    </source>
</evidence>
<feature type="transmembrane region" description="Helical" evidence="3">
    <location>
        <begin position="88"/>
        <end position="109"/>
    </location>
</feature>
<dbReference type="InterPro" id="IPR012683">
    <property type="entry name" value="CHP02302_TM"/>
</dbReference>
<feature type="transmembrane region" description="Helical" evidence="3">
    <location>
        <begin position="192"/>
        <end position="209"/>
    </location>
</feature>
<keyword evidence="5" id="KW-1185">Reference proteome</keyword>
<feature type="region of interest" description="Disordered" evidence="2">
    <location>
        <begin position="681"/>
        <end position="900"/>
    </location>
</feature>
<feature type="compositionally biased region" description="Low complexity" evidence="2">
    <location>
        <begin position="601"/>
        <end position="619"/>
    </location>
</feature>
<feature type="coiled-coil region" evidence="1">
    <location>
        <begin position="543"/>
        <end position="570"/>
    </location>
</feature>
<reference evidence="4" key="2">
    <citation type="submission" date="2021-08" db="EMBL/GenBank/DDBJ databases">
        <authorList>
            <person name="Tani A."/>
            <person name="Ola A."/>
            <person name="Ogura Y."/>
            <person name="Katsura K."/>
            <person name="Hayashi T."/>
        </authorList>
    </citation>
    <scope>NUCLEOTIDE SEQUENCE</scope>
    <source>
        <strain evidence="4">DSM 14458</strain>
    </source>
</reference>
<dbReference type="Pfam" id="PF13779">
    <property type="entry name" value="DUF4175"/>
    <property type="match status" value="1"/>
</dbReference>
<keyword evidence="3" id="KW-0472">Membrane</keyword>
<protein>
    <recommendedName>
        <fullName evidence="6">TIGR02302 family protein</fullName>
    </recommendedName>
</protein>
<reference evidence="4" key="1">
    <citation type="journal article" date="2021" name="Front. Microbiol.">
        <title>Comprehensive Comparative Genomics and Phenotyping of Methylobacterium Species.</title>
        <authorList>
            <person name="Alessa O."/>
            <person name="Ogura Y."/>
            <person name="Fujitani Y."/>
            <person name="Takami H."/>
            <person name="Hayashi T."/>
            <person name="Sahin N."/>
            <person name="Tani A."/>
        </authorList>
    </citation>
    <scope>NUCLEOTIDE SEQUENCE</scope>
    <source>
        <strain evidence="4">DSM 14458</strain>
    </source>
</reference>
<name>A0ABQ4UNT3_9HYPH</name>
<accession>A0ABQ4UNT3</accession>
<dbReference type="NCBIfam" id="TIGR02302">
    <property type="entry name" value="aProt_lowcomp"/>
    <property type="match status" value="1"/>
</dbReference>
<keyword evidence="3" id="KW-0812">Transmembrane</keyword>
<feature type="transmembrane region" description="Helical" evidence="3">
    <location>
        <begin position="62"/>
        <end position="82"/>
    </location>
</feature>
<sequence>MVPARHHASFRPTMREPRPITMTEAQRTSPEAGPQHGDARRRLDRLVAGARAAGLWERVWPVLWRPLGVGLLFLTVSWLGLWLDLSPVWRMIGLGLFALLALAAFVPLLRIARPSRREALTRIDREAARTGGSGSRLAHDPASAIEDTLAVGGTDPATRALWALHQSRAAAAVARLRVGRPRPDMPRHDPRALRAGALVATLAALFVAGPEWRGRVAAAFDWREPPAAAPSFRVDGWIDPPIYTRVPPLIVAMSGGKDAVQRLRAPVNSTLIVRIAGQGEAQLTPNAALVPVEKEAGTDRPAPRRALSQGTGQAAEARTSLREERFRLIGGTAELGIAASGSEPQRLVVETIPDLAPEVSQVGGLEVNGRGTFSLTYRAKDDYGIASAEGLVEPLKPGRSLVPVPKIALALPADATGEHDTKTLVDLTDNPWSGARVRLTLVVRDEAGQEGRTQPAETTLPARPFGKALARSLAEERRRLVTAPDTDRKRVQTALDALLIAPDQFTPEPAIFLGLTTAAKRLRTAQTDDDLIGVADLLWEMALKIEDGDLSDAEKALRAAQDRLKEAIERGAPDEEVKKLTEDLKQALDKFMKEFAERQRQNPQNRQQQSERQQRQQQQGAKTVTPDDLEKMLKDMQDAMQRGDTAEAQRLLEQLRNTLENLQSAENQGQKSGDGMAEMNRQLDELDQMSRDQQDLRDETYKDGQQGQERPRPGQRQRQGQQQQQNGQPQGQQGQRGQQQQGQQGQNQPGEQGQQGQGQKGQGQKGQQGQSMGQRQQGLREQLQDLKDRMKQQGLQGEEGLADAEDAMREAEDALGQGRSGDAVDAQGRALDGLKRGAEGMQKQMQQMAEGEGQGEGEGQQSSQQGRPGAADDDPLGRPTRGRDISDGRVRVPTADESAVQRARRIMEELRRKLGDPSRPQEELDYFERLLRRN</sequence>
<feature type="region of interest" description="Disordered" evidence="2">
    <location>
        <begin position="597"/>
        <end position="627"/>
    </location>
</feature>
<feature type="compositionally biased region" description="Basic and acidic residues" evidence="2">
    <location>
        <begin position="881"/>
        <end position="890"/>
    </location>
</feature>